<name>A0ABP0N9L2_9DINO</name>
<feature type="non-terminal residue" evidence="2">
    <location>
        <position position="286"/>
    </location>
</feature>
<dbReference type="Proteomes" id="UP001642464">
    <property type="component" value="Unassembled WGS sequence"/>
</dbReference>
<keyword evidence="3" id="KW-1185">Reference proteome</keyword>
<evidence type="ECO:0000256" key="1">
    <source>
        <dbReference type="SAM" id="MobiDB-lite"/>
    </source>
</evidence>
<organism evidence="2 3">
    <name type="scientific">Durusdinium trenchii</name>
    <dbReference type="NCBI Taxonomy" id="1381693"/>
    <lineage>
        <taxon>Eukaryota</taxon>
        <taxon>Sar</taxon>
        <taxon>Alveolata</taxon>
        <taxon>Dinophyceae</taxon>
        <taxon>Suessiales</taxon>
        <taxon>Symbiodiniaceae</taxon>
        <taxon>Durusdinium</taxon>
    </lineage>
</organism>
<protein>
    <submittedName>
        <fullName evidence="2">Uncharacterized protein</fullName>
    </submittedName>
</protein>
<feature type="region of interest" description="Disordered" evidence="1">
    <location>
        <begin position="239"/>
        <end position="286"/>
    </location>
</feature>
<feature type="region of interest" description="Disordered" evidence="1">
    <location>
        <begin position="157"/>
        <end position="178"/>
    </location>
</feature>
<dbReference type="EMBL" id="CAXAMM010027072">
    <property type="protein sequence ID" value="CAK9060158.1"/>
    <property type="molecule type" value="Genomic_DNA"/>
</dbReference>
<feature type="compositionally biased region" description="Basic and acidic residues" evidence="1">
    <location>
        <begin position="254"/>
        <end position="266"/>
    </location>
</feature>
<evidence type="ECO:0000313" key="2">
    <source>
        <dbReference type="EMBL" id="CAK9060158.1"/>
    </source>
</evidence>
<proteinExistence type="predicted"/>
<reference evidence="2 3" key="1">
    <citation type="submission" date="2024-02" db="EMBL/GenBank/DDBJ databases">
        <authorList>
            <person name="Chen Y."/>
            <person name="Shah S."/>
            <person name="Dougan E. K."/>
            <person name="Thang M."/>
            <person name="Chan C."/>
        </authorList>
    </citation>
    <scope>NUCLEOTIDE SEQUENCE [LARGE SCALE GENOMIC DNA]</scope>
</reference>
<accession>A0ABP0N9L2</accession>
<sequence length="286" mass="32632">MPSRKHEKHHPEIDFTQRGRELNALRDIRLNDPYSRLILFVLDTLLGSNWKHVIKSVEEIREITEIKRTTFYERIAWLQDAGLISIEDLSHSPRKRWRLIRSNIAEVAESSTKAVSERSTKASLELVPQAHGIREADTTVRHADVTVREANSTVRQADDPVRETDESVRETRAARRDGGEDGVICRLADLGVRWPTEIVEKALSRGCTPAKLERLIDHWLEHQESAGWGVAALAKRIQSDSPGLRPDQGPWPPVEKKRTESRERPSSQHQRCPKCGARPPHYEHSG</sequence>
<comment type="caution">
    <text evidence="2">The sequence shown here is derived from an EMBL/GenBank/DDBJ whole genome shotgun (WGS) entry which is preliminary data.</text>
</comment>
<evidence type="ECO:0000313" key="3">
    <source>
        <dbReference type="Proteomes" id="UP001642464"/>
    </source>
</evidence>
<gene>
    <name evidence="2" type="ORF">SCF082_LOCUS31733</name>
</gene>